<name>A0AAU8ARE0_9RHOB</name>
<dbReference type="PANTHER" id="PTHR33608">
    <property type="entry name" value="BLL2464 PROTEIN"/>
    <property type="match status" value="1"/>
</dbReference>
<gene>
    <name evidence="3" type="ORF">PVT71_27150</name>
</gene>
<reference evidence="3" key="1">
    <citation type="submission" date="2023-02" db="EMBL/GenBank/DDBJ databases">
        <title>Description and genomic characterization of Salipiger bruguierae sp. nov., isolated from the sediment of mangrove plant Bruguiera sexangula.</title>
        <authorList>
            <person name="Long M."/>
        </authorList>
    </citation>
    <scope>NUCLEOTIDE SEQUENCE</scope>
    <source>
        <strain evidence="3">H15</strain>
        <plasmid evidence="3">unnamed3</plasmid>
    </source>
</reference>
<evidence type="ECO:0000313" key="3">
    <source>
        <dbReference type="EMBL" id="XCC97466.1"/>
    </source>
</evidence>
<dbReference type="InterPro" id="IPR002881">
    <property type="entry name" value="DUF58"/>
</dbReference>
<dbReference type="EMBL" id="CP123388">
    <property type="protein sequence ID" value="XCC97466.1"/>
    <property type="molecule type" value="Genomic_DNA"/>
</dbReference>
<protein>
    <submittedName>
        <fullName evidence="3">DUF58 domain-containing protein</fullName>
    </submittedName>
</protein>
<feature type="domain" description="DUF58" evidence="2">
    <location>
        <begin position="52"/>
        <end position="217"/>
    </location>
</feature>
<keyword evidence="3" id="KW-0614">Plasmid</keyword>
<organism evidence="3">
    <name type="scientific">Alloyangia sp. H15</name>
    <dbReference type="NCBI Taxonomy" id="3029062"/>
    <lineage>
        <taxon>Bacteria</taxon>
        <taxon>Pseudomonadati</taxon>
        <taxon>Pseudomonadota</taxon>
        <taxon>Alphaproteobacteria</taxon>
        <taxon>Rhodobacterales</taxon>
        <taxon>Roseobacteraceae</taxon>
        <taxon>Alloyangia</taxon>
    </lineage>
</organism>
<dbReference type="PANTHER" id="PTHR33608:SF12">
    <property type="entry name" value="DUF58 DOMAIN-CONTAINING PROTEIN"/>
    <property type="match status" value="1"/>
</dbReference>
<sequence>MTGRSVPGAEVTLERLIALREEAGAGMVVGESRSETGHRSGRRQGRGGDIFDLRPFQHGDDPRHIDAAASARSGRAQLRRRHEELEQTVLLLADFRHPMLWGTRGRLRSVAAAEELARVGWRAVAAGSRVGLLVLRDGGAEALVPRPREQAMLDVAGALVQGHAAALETPGQGSEPLSAAILRATAMARPGASVVLATGMDLPGADFAIAAAALMQKCRLEVLLIRDALHRDPPRGIFSVRIGERILGARFAPWRAPDLLEELAIRTRVVDAAEGAAA</sequence>
<evidence type="ECO:0000256" key="1">
    <source>
        <dbReference type="SAM" id="MobiDB-lite"/>
    </source>
</evidence>
<geneLocation type="plasmid" evidence="3">
    <name>unnamed3</name>
</geneLocation>
<dbReference type="AlphaFoldDB" id="A0AAU8ARE0"/>
<proteinExistence type="predicted"/>
<accession>A0AAU8ARE0</accession>
<dbReference type="RefSeq" id="WP_353476357.1">
    <property type="nucleotide sequence ID" value="NZ_CP123388.1"/>
</dbReference>
<dbReference type="Pfam" id="PF01882">
    <property type="entry name" value="DUF58"/>
    <property type="match status" value="1"/>
</dbReference>
<feature type="region of interest" description="Disordered" evidence="1">
    <location>
        <begin position="28"/>
        <end position="50"/>
    </location>
</feature>
<evidence type="ECO:0000259" key="2">
    <source>
        <dbReference type="Pfam" id="PF01882"/>
    </source>
</evidence>